<dbReference type="Proteomes" id="UP000008022">
    <property type="component" value="Unassembled WGS sequence"/>
</dbReference>
<organism evidence="2 3">
    <name type="scientific">Oryza rufipogon</name>
    <name type="common">Brownbeard rice</name>
    <name type="synonym">Asian wild rice</name>
    <dbReference type="NCBI Taxonomy" id="4529"/>
    <lineage>
        <taxon>Eukaryota</taxon>
        <taxon>Viridiplantae</taxon>
        <taxon>Streptophyta</taxon>
        <taxon>Embryophyta</taxon>
        <taxon>Tracheophyta</taxon>
        <taxon>Spermatophyta</taxon>
        <taxon>Magnoliopsida</taxon>
        <taxon>Liliopsida</taxon>
        <taxon>Poales</taxon>
        <taxon>Poaceae</taxon>
        <taxon>BOP clade</taxon>
        <taxon>Oryzoideae</taxon>
        <taxon>Oryzeae</taxon>
        <taxon>Oryzinae</taxon>
        <taxon>Oryza</taxon>
    </lineage>
</organism>
<dbReference type="AlphaFoldDB" id="A0A0E0RFD1"/>
<feature type="compositionally biased region" description="Basic and acidic residues" evidence="1">
    <location>
        <begin position="352"/>
        <end position="361"/>
    </location>
</feature>
<proteinExistence type="predicted"/>
<feature type="region of interest" description="Disordered" evidence="1">
    <location>
        <begin position="77"/>
        <end position="112"/>
    </location>
</feature>
<keyword evidence="3" id="KW-1185">Reference proteome</keyword>
<name>A0A0E0RFD1_ORYRU</name>
<evidence type="ECO:0000313" key="3">
    <source>
        <dbReference type="Proteomes" id="UP000008022"/>
    </source>
</evidence>
<reference evidence="2" key="2">
    <citation type="submission" date="2015-06" db="UniProtKB">
        <authorList>
            <consortium name="EnsemblPlants"/>
        </authorList>
    </citation>
    <scope>IDENTIFICATION</scope>
</reference>
<feature type="region of interest" description="Disordered" evidence="1">
    <location>
        <begin position="1"/>
        <end position="51"/>
    </location>
</feature>
<feature type="region of interest" description="Disordered" evidence="1">
    <location>
        <begin position="230"/>
        <end position="361"/>
    </location>
</feature>
<protein>
    <submittedName>
        <fullName evidence="2">Uncharacterized protein</fullName>
    </submittedName>
</protein>
<feature type="compositionally biased region" description="Basic and acidic residues" evidence="1">
    <location>
        <begin position="77"/>
        <end position="92"/>
    </location>
</feature>
<dbReference type="HOGENOM" id="CLU_768121_0_0_1"/>
<accession>A0A0E0RFD1</accession>
<evidence type="ECO:0000256" key="1">
    <source>
        <dbReference type="SAM" id="MobiDB-lite"/>
    </source>
</evidence>
<evidence type="ECO:0000313" key="2">
    <source>
        <dbReference type="EnsemblPlants" id="ORUFI12G07650.1"/>
    </source>
</evidence>
<dbReference type="Gramene" id="ORUFI12G07650.1">
    <property type="protein sequence ID" value="ORUFI12G07650.1"/>
    <property type="gene ID" value="ORUFI12G07650"/>
</dbReference>
<dbReference type="EnsemblPlants" id="ORUFI12G07650.1">
    <property type="protein sequence ID" value="ORUFI12G07650.1"/>
    <property type="gene ID" value="ORUFI12G07650"/>
</dbReference>
<feature type="compositionally biased region" description="Basic residues" evidence="1">
    <location>
        <begin position="26"/>
        <end position="49"/>
    </location>
</feature>
<reference evidence="3" key="1">
    <citation type="submission" date="2013-06" db="EMBL/GenBank/DDBJ databases">
        <authorList>
            <person name="Zhao Q."/>
        </authorList>
    </citation>
    <scope>NUCLEOTIDE SEQUENCE</scope>
    <source>
        <strain evidence="3">cv. W1943</strain>
    </source>
</reference>
<sequence>MEEPEGGLTAQRTPWDSKNGRIRSPGSKRRIPSSPRHPRRRRRKQRKCSYNREKEILQMKKKLAVFHLAVSMDDNKVKTIGKKGEHGSEASKERKRNRGSRNGRGQLGGIDEDTVKHSCSQTVTGNYGRHCRTTVGCPVRTDKPSQACSQRMDGLLFFPAHHTLVEWTMSTKPMAIFTRAKEISHCSNTSVLGKQKQTPWMNLTTLQFHHLLPDDGRASGGRGSVAAPMQRERPMADPAATATATAEVAGDNGDSGGQLGTAFDKEARGREPAAPVRGRATTGSVRRLLGATSGGGGSARPMATAGSGRRRLRATSGDGRAPQPPTRRRPGAAPSRSPAVRRRRGGGGGGGGHRDAREAAH</sequence>